<gene>
    <name evidence="5" type="ORF">G9C98_005709</name>
</gene>
<evidence type="ECO:0000256" key="2">
    <source>
        <dbReference type="SAM" id="Coils"/>
    </source>
</evidence>
<protein>
    <recommendedName>
        <fullName evidence="4">FH2 domain-containing protein</fullName>
    </recommendedName>
</protein>
<keyword evidence="2" id="KW-0175">Coiled coil</keyword>
<feature type="region of interest" description="Disordered" evidence="3">
    <location>
        <begin position="464"/>
        <end position="501"/>
    </location>
</feature>
<dbReference type="GO" id="GO:0005856">
    <property type="term" value="C:cytoskeleton"/>
    <property type="evidence" value="ECO:0007669"/>
    <property type="project" value="TreeGrafter"/>
</dbReference>
<dbReference type="EMBL" id="JAAOIC020000047">
    <property type="protein sequence ID" value="KAG8037499.1"/>
    <property type="molecule type" value="Genomic_DNA"/>
</dbReference>
<sequence>MNVEGNEGAAASVLRPLRRNFRDIARLWIFSLRTKSYLTRDDSVEDPPADRSGRSLLSRIRGDVGNYVVEGLNGQSSPTINDTAKSTADYTAMGNHQSDGKKRQKKQNVGPETNVPVSFEKVHTPGKRPAPQPPKSRQAPGVPTIRPDVESPKRAEVPVEKPPAPQPRYQQGPILKEEEIGTSCSSPLPPVDSHTDSVNAPPASDSIPAANNLDPQLLVTDSWRRANASVLKLSDIPTPPSQASSSDSVFTDPEENGMVADTSAVFGHTITAKKSRQLLTNNRKNFGAAGRKIEPKSTRIVSPPLNGSYRRHSTNEQLKSPSAGVALRRVSSFTSANTFVHKTPPFPLVEKFTGQHLINLLTAEIPEHSRKQLSDGDLKKFTAALYSQLQAIGIIKPHGDKATTKTFSADQVYYWDSLIPSKICTEPCNNDSKNSSEYVQGLEDEIAGLRTEVARLKKLVEDLEKQNRDKSENPTVTRSKASSPMPKDDNNLELNRSCVSSESGRFTGSSIDLSPIPHQLSDKFQDDSSALLSGLSTISEADKITNETEYQVPPFRKSSDTKLEKEVIDQNHEVDVTDNVNSRLNNLDVGLDSIDESEEIKGTKARKKLDFPPADNDSGMNESLMSAKESSIKKSDGRDGDDGVKELKVEESDSKSPAPSSLPVEESANKKEQSACINLIPPPPPPPPPLPDVFVPAPPPPPPPIPAFDGPPPPPPPPMPNLSGPPPPPPMSGLSGPPSPPSMPGLGGPPPPPPPMPNLSGPPPPPPMSGLSGPPSPPSMPGLGGPPPPPPPMPGLGGPPSPPPPMPGLGDPPPPPPMPGLGGPPPPPPIPGSSSAGPPPPPPPPSAGGPAALPTPPVGGWNPPARASLRKEALAPEIPMKPLYWTRIIIPADQQPTIPATTPDAPPQVPLWLEIEKQEENVNMKEFVDLFSRQVIERKPTIKKEESSKPSKIQPAKILDSKRSKTVGILEKSLRVDFSEVENAVYNLDTSIVSLEALRQIYEIMPTAKEMEDITLHEKENPGIPLDRPEMFLKQLSTIKNFNERIACLMFQGEFHDAISSVSTKLTNLRSTCDYLRNSQSLKRVMALILTLGNYMNGGNRMRGQADGFGLEILSKLKDVKSKVPGVTLLHYLVRVRLEQEGNYNFDQMLALPVPEPADIEASSTINFEDIIKELDRLEKELQKCEKNCKTVAELSPEDSTTAFKEKMETFLARARNELANEKENLQEARARFKAVMLFYQYVPKGTSIDTADPKDFFGLWISFCKDFKDIWKKEQQRLKKERMKTIRKKLEEKRKVETEKVVPGGLKDRLLKFMDKNKR</sequence>
<organism evidence="5 6">
    <name type="scientific">Cotesia typhae</name>
    <dbReference type="NCBI Taxonomy" id="2053667"/>
    <lineage>
        <taxon>Eukaryota</taxon>
        <taxon>Metazoa</taxon>
        <taxon>Ecdysozoa</taxon>
        <taxon>Arthropoda</taxon>
        <taxon>Hexapoda</taxon>
        <taxon>Insecta</taxon>
        <taxon>Pterygota</taxon>
        <taxon>Neoptera</taxon>
        <taxon>Endopterygota</taxon>
        <taxon>Hymenoptera</taxon>
        <taxon>Apocrita</taxon>
        <taxon>Ichneumonoidea</taxon>
        <taxon>Braconidae</taxon>
        <taxon>Microgastrinae</taxon>
        <taxon>Cotesia</taxon>
    </lineage>
</organism>
<dbReference type="PANTHER" id="PTHR45920">
    <property type="entry name" value="FORMIN HOMOLOGY 2 DOMAIN CONTAINING, ISOFORM I"/>
    <property type="match status" value="1"/>
</dbReference>
<feature type="region of interest" description="Disordered" evidence="3">
    <location>
        <begin position="604"/>
        <end position="864"/>
    </location>
</feature>
<evidence type="ECO:0000313" key="5">
    <source>
        <dbReference type="EMBL" id="KAG8037499.1"/>
    </source>
</evidence>
<dbReference type="PROSITE" id="PS51444">
    <property type="entry name" value="FH2"/>
    <property type="match status" value="1"/>
</dbReference>
<evidence type="ECO:0000259" key="4">
    <source>
        <dbReference type="PROSITE" id="PS51444"/>
    </source>
</evidence>
<dbReference type="OrthoDB" id="427644at2759"/>
<dbReference type="GO" id="GO:0051015">
    <property type="term" value="F:actin filament binding"/>
    <property type="evidence" value="ECO:0007669"/>
    <property type="project" value="TreeGrafter"/>
</dbReference>
<feature type="region of interest" description="Disordered" evidence="3">
    <location>
        <begin position="90"/>
        <end position="212"/>
    </location>
</feature>
<dbReference type="Proteomes" id="UP000729913">
    <property type="component" value="Unassembled WGS sequence"/>
</dbReference>
<feature type="region of interest" description="Disordered" evidence="3">
    <location>
        <begin position="298"/>
        <end position="321"/>
    </location>
</feature>
<feature type="compositionally biased region" description="Polar residues" evidence="3">
    <location>
        <begin position="492"/>
        <end position="501"/>
    </location>
</feature>
<accession>A0A8J5R4F5</accession>
<feature type="coiled-coil region" evidence="2">
    <location>
        <begin position="1274"/>
        <end position="1301"/>
    </location>
</feature>
<feature type="domain" description="FH2" evidence="4">
    <location>
        <begin position="870"/>
        <end position="1294"/>
    </location>
</feature>
<proteinExistence type="inferred from homology"/>
<feature type="coiled-coil region" evidence="2">
    <location>
        <begin position="1168"/>
        <end position="1236"/>
    </location>
</feature>
<dbReference type="Pfam" id="PF02181">
    <property type="entry name" value="FH2"/>
    <property type="match status" value="1"/>
</dbReference>
<evidence type="ECO:0000313" key="6">
    <source>
        <dbReference type="Proteomes" id="UP000729913"/>
    </source>
</evidence>
<keyword evidence="6" id="KW-1185">Reference proteome</keyword>
<name>A0A8J5R4F5_9HYME</name>
<feature type="compositionally biased region" description="Basic and acidic residues" evidence="3">
    <location>
        <begin position="630"/>
        <end position="654"/>
    </location>
</feature>
<reference evidence="5" key="1">
    <citation type="submission" date="2020-03" db="EMBL/GenBank/DDBJ databases">
        <authorList>
            <person name="Chebbi M.A."/>
            <person name="Drezen J.M."/>
        </authorList>
    </citation>
    <scope>NUCLEOTIDE SEQUENCE</scope>
    <source>
        <tissue evidence="5">Whole body</tissue>
    </source>
</reference>
<feature type="compositionally biased region" description="Basic and acidic residues" evidence="3">
    <location>
        <begin position="147"/>
        <end position="159"/>
    </location>
</feature>
<dbReference type="PANTHER" id="PTHR45920:SF7">
    <property type="entry name" value="FORMIN-G"/>
    <property type="match status" value="1"/>
</dbReference>
<comment type="caution">
    <text evidence="5">The sequence shown here is derived from an EMBL/GenBank/DDBJ whole genome shotgun (WGS) entry which is preliminary data.</text>
</comment>
<reference evidence="5" key="2">
    <citation type="submission" date="2021-04" db="EMBL/GenBank/DDBJ databases">
        <title>Genome-wide patterns of bracovirus chromosomal integration into multiple host tissues during parasitism.</title>
        <authorList>
            <person name="Chebbi M.A.C."/>
        </authorList>
    </citation>
    <scope>NUCLEOTIDE SEQUENCE</scope>
    <source>
        <tissue evidence="5">Whole body</tissue>
    </source>
</reference>
<feature type="compositionally biased region" description="Pro residues" evidence="3">
    <location>
        <begin position="680"/>
        <end position="857"/>
    </location>
</feature>
<dbReference type="SMART" id="SM00498">
    <property type="entry name" value="FH2"/>
    <property type="match status" value="1"/>
</dbReference>
<dbReference type="GO" id="GO:0030866">
    <property type="term" value="P:cortical actin cytoskeleton organization"/>
    <property type="evidence" value="ECO:0007669"/>
    <property type="project" value="TreeGrafter"/>
</dbReference>
<feature type="compositionally biased region" description="Polar residues" evidence="3">
    <location>
        <begin position="473"/>
        <end position="482"/>
    </location>
</feature>
<dbReference type="GO" id="GO:0005737">
    <property type="term" value="C:cytoplasm"/>
    <property type="evidence" value="ECO:0007669"/>
    <property type="project" value="TreeGrafter"/>
</dbReference>
<dbReference type="InterPro" id="IPR015425">
    <property type="entry name" value="FH2_Formin"/>
</dbReference>
<comment type="similarity">
    <text evidence="1">Belongs to the formin homology family. Cappuccino subfamily.</text>
</comment>
<evidence type="ECO:0000256" key="1">
    <source>
        <dbReference type="ARBA" id="ARBA00005271"/>
    </source>
</evidence>
<evidence type="ECO:0000256" key="3">
    <source>
        <dbReference type="SAM" id="MobiDB-lite"/>
    </source>
</evidence>